<evidence type="ECO:0000256" key="4">
    <source>
        <dbReference type="HAMAP-Rule" id="MF_00512"/>
    </source>
</evidence>
<reference evidence="6 7" key="1">
    <citation type="journal article" date="2019" name="Int. J. Syst. Evol. Microbiol.">
        <title>The Global Catalogue of Microorganisms (GCM) 10K type strain sequencing project: providing services to taxonomists for standard genome sequencing and annotation.</title>
        <authorList>
            <consortium name="The Broad Institute Genomics Platform"/>
            <consortium name="The Broad Institute Genome Sequencing Center for Infectious Disease"/>
            <person name="Wu L."/>
            <person name="Ma J."/>
        </authorList>
    </citation>
    <scope>NUCLEOTIDE SEQUENCE [LARGE SCALE GENOMIC DNA]</scope>
    <source>
        <strain evidence="6 7">PSRA2</strain>
    </source>
</reference>
<accession>A0ABD5UEQ5</accession>
<evidence type="ECO:0000256" key="1">
    <source>
        <dbReference type="ARBA" id="ARBA00009312"/>
    </source>
</evidence>
<protein>
    <recommendedName>
        <fullName evidence="4">Small ribosomal subunit protein eS6</fullName>
    </recommendedName>
</protein>
<dbReference type="GO" id="GO:0006412">
    <property type="term" value="P:translation"/>
    <property type="evidence" value="ECO:0007669"/>
    <property type="project" value="UniProtKB-UniRule"/>
</dbReference>
<dbReference type="InterPro" id="IPR020924">
    <property type="entry name" value="Ribosomal_eS6_arc"/>
</dbReference>
<feature type="region of interest" description="Disordered" evidence="5">
    <location>
        <begin position="112"/>
        <end position="139"/>
    </location>
</feature>
<dbReference type="GO" id="GO:0005840">
    <property type="term" value="C:ribosome"/>
    <property type="evidence" value="ECO:0007669"/>
    <property type="project" value="UniProtKB-KW"/>
</dbReference>
<evidence type="ECO:0000313" key="7">
    <source>
        <dbReference type="Proteomes" id="UP001596406"/>
    </source>
</evidence>
<proteinExistence type="inferred from homology"/>
<sequence length="139" mass="14749">MAEFQVVVADPEDGTTYQFDIDGQDANRFIGRDLGEEVDGNAVGLDGYTLELTGGSDNAGRPMRADVAGPNLKALLLTGGVGYEPTVEGERKRVTVRGREVSDETRQINAKIVERGSESVAEALGLDDEDGDDGDDGDD</sequence>
<keyword evidence="3 4" id="KW-0687">Ribonucleoprotein</keyword>
<dbReference type="GO" id="GO:1990904">
    <property type="term" value="C:ribonucleoprotein complex"/>
    <property type="evidence" value="ECO:0007669"/>
    <property type="project" value="UniProtKB-KW"/>
</dbReference>
<feature type="compositionally biased region" description="Acidic residues" evidence="5">
    <location>
        <begin position="125"/>
        <end position="139"/>
    </location>
</feature>
<dbReference type="PROSITE" id="PS00578">
    <property type="entry name" value="RIBOSOMAL_S6E"/>
    <property type="match status" value="1"/>
</dbReference>
<gene>
    <name evidence="4" type="primary">rps6e</name>
    <name evidence="6" type="ORF">ACFQHK_10595</name>
</gene>
<dbReference type="EMBL" id="JBHSXM010000001">
    <property type="protein sequence ID" value="MFC6836957.1"/>
    <property type="molecule type" value="Genomic_DNA"/>
</dbReference>
<comment type="caution">
    <text evidence="6">The sequence shown here is derived from an EMBL/GenBank/DDBJ whole genome shotgun (WGS) entry which is preliminary data.</text>
</comment>
<name>A0ABD5UEQ5_9EURY</name>
<dbReference type="RefSeq" id="WP_304448630.1">
    <property type="nucleotide sequence ID" value="NZ_JARRAH010000001.1"/>
</dbReference>
<evidence type="ECO:0000256" key="3">
    <source>
        <dbReference type="ARBA" id="ARBA00023274"/>
    </source>
</evidence>
<dbReference type="Proteomes" id="UP001596406">
    <property type="component" value="Unassembled WGS sequence"/>
</dbReference>
<dbReference type="AlphaFoldDB" id="A0ABD5UEQ5"/>
<dbReference type="InterPro" id="IPR018282">
    <property type="entry name" value="Ribosomal_eS6_CS"/>
</dbReference>
<keyword evidence="7" id="KW-1185">Reference proteome</keyword>
<dbReference type="PANTHER" id="PTHR11502">
    <property type="entry name" value="40S RIBOSOMAL PROTEIN S6"/>
    <property type="match status" value="1"/>
</dbReference>
<evidence type="ECO:0000256" key="5">
    <source>
        <dbReference type="SAM" id="MobiDB-lite"/>
    </source>
</evidence>
<keyword evidence="2 4" id="KW-0689">Ribosomal protein</keyword>
<evidence type="ECO:0000256" key="2">
    <source>
        <dbReference type="ARBA" id="ARBA00022980"/>
    </source>
</evidence>
<organism evidence="6 7">
    <name type="scientific">Halomarina ordinaria</name>
    <dbReference type="NCBI Taxonomy" id="3033939"/>
    <lineage>
        <taxon>Archaea</taxon>
        <taxon>Methanobacteriati</taxon>
        <taxon>Methanobacteriota</taxon>
        <taxon>Stenosarchaea group</taxon>
        <taxon>Halobacteria</taxon>
        <taxon>Halobacteriales</taxon>
        <taxon>Natronomonadaceae</taxon>
        <taxon>Halomarina</taxon>
    </lineage>
</organism>
<dbReference type="NCBIfam" id="NF003294">
    <property type="entry name" value="PRK04290.1-3"/>
    <property type="match status" value="1"/>
</dbReference>
<dbReference type="Pfam" id="PF01092">
    <property type="entry name" value="Ribosomal_S6e"/>
    <property type="match status" value="1"/>
</dbReference>
<comment type="similarity">
    <text evidence="1 4">Belongs to the eukaryotic ribosomal protein eS6 family.</text>
</comment>
<dbReference type="HAMAP" id="MF_00512">
    <property type="entry name" value="Ribosomal_eS6"/>
    <property type="match status" value="1"/>
</dbReference>
<evidence type="ECO:0000313" key="6">
    <source>
        <dbReference type="EMBL" id="MFC6836957.1"/>
    </source>
</evidence>
<dbReference type="InterPro" id="IPR001377">
    <property type="entry name" value="Ribosomal_eS6"/>
</dbReference>
<dbReference type="SMART" id="SM01405">
    <property type="entry name" value="Ribosomal_S6e"/>
    <property type="match status" value="1"/>
</dbReference>